<gene>
    <name evidence="2" type="ORF">ETAA8_08790</name>
</gene>
<keyword evidence="3" id="KW-1185">Reference proteome</keyword>
<accession>A0A517Y6F1</accession>
<sequence>MAKKKSANKVNKSELIRAYVAEFPDKSPKEVADFITAQGYPVSPQFVSTIKSNAKKNAGKKPGKRGPKPKSASIAPSGGSIVDNGLVAIESAGALLTACGSLEAARKTLEAIAKIMGQRTGNG</sequence>
<evidence type="ECO:0000256" key="1">
    <source>
        <dbReference type="SAM" id="MobiDB-lite"/>
    </source>
</evidence>
<dbReference type="RefSeq" id="WP_145085365.1">
    <property type="nucleotide sequence ID" value="NZ_CP036274.1"/>
</dbReference>
<evidence type="ECO:0000313" key="3">
    <source>
        <dbReference type="Proteomes" id="UP000315017"/>
    </source>
</evidence>
<feature type="compositionally biased region" description="Basic residues" evidence="1">
    <location>
        <begin position="53"/>
        <end position="68"/>
    </location>
</feature>
<dbReference type="EMBL" id="CP036274">
    <property type="protein sequence ID" value="QDU25807.1"/>
    <property type="molecule type" value="Genomic_DNA"/>
</dbReference>
<proteinExistence type="predicted"/>
<dbReference type="Proteomes" id="UP000315017">
    <property type="component" value="Chromosome"/>
</dbReference>
<organism evidence="2 3">
    <name type="scientific">Anatilimnocola aggregata</name>
    <dbReference type="NCBI Taxonomy" id="2528021"/>
    <lineage>
        <taxon>Bacteria</taxon>
        <taxon>Pseudomonadati</taxon>
        <taxon>Planctomycetota</taxon>
        <taxon>Planctomycetia</taxon>
        <taxon>Pirellulales</taxon>
        <taxon>Pirellulaceae</taxon>
        <taxon>Anatilimnocola</taxon>
    </lineage>
</organism>
<dbReference type="KEGG" id="aagg:ETAA8_08790"/>
<feature type="region of interest" description="Disordered" evidence="1">
    <location>
        <begin position="51"/>
        <end position="80"/>
    </location>
</feature>
<protein>
    <submittedName>
        <fullName evidence="2">Uncharacterized protein</fullName>
    </submittedName>
</protein>
<dbReference type="AlphaFoldDB" id="A0A517Y6F1"/>
<name>A0A517Y6F1_9BACT</name>
<evidence type="ECO:0000313" key="2">
    <source>
        <dbReference type="EMBL" id="QDU25807.1"/>
    </source>
</evidence>
<reference evidence="2 3" key="1">
    <citation type="submission" date="2019-02" db="EMBL/GenBank/DDBJ databases">
        <title>Deep-cultivation of Planctomycetes and their phenomic and genomic characterization uncovers novel biology.</title>
        <authorList>
            <person name="Wiegand S."/>
            <person name="Jogler M."/>
            <person name="Boedeker C."/>
            <person name="Pinto D."/>
            <person name="Vollmers J."/>
            <person name="Rivas-Marin E."/>
            <person name="Kohn T."/>
            <person name="Peeters S.H."/>
            <person name="Heuer A."/>
            <person name="Rast P."/>
            <person name="Oberbeckmann S."/>
            <person name="Bunk B."/>
            <person name="Jeske O."/>
            <person name="Meyerdierks A."/>
            <person name="Storesund J.E."/>
            <person name="Kallscheuer N."/>
            <person name="Luecker S."/>
            <person name="Lage O.M."/>
            <person name="Pohl T."/>
            <person name="Merkel B.J."/>
            <person name="Hornburger P."/>
            <person name="Mueller R.-W."/>
            <person name="Bruemmer F."/>
            <person name="Labrenz M."/>
            <person name="Spormann A.M."/>
            <person name="Op den Camp H."/>
            <person name="Overmann J."/>
            <person name="Amann R."/>
            <person name="Jetten M.S.M."/>
            <person name="Mascher T."/>
            <person name="Medema M.H."/>
            <person name="Devos D.P."/>
            <person name="Kaster A.-K."/>
            <person name="Ovreas L."/>
            <person name="Rohde M."/>
            <person name="Galperin M.Y."/>
            <person name="Jogler C."/>
        </authorList>
    </citation>
    <scope>NUCLEOTIDE SEQUENCE [LARGE SCALE GENOMIC DNA]</scope>
    <source>
        <strain evidence="2 3">ETA_A8</strain>
    </source>
</reference>